<dbReference type="EMBL" id="CM037615">
    <property type="protein sequence ID" value="KAH8013899.1"/>
    <property type="molecule type" value="Genomic_DNA"/>
</dbReference>
<sequence>MVWCAKVVQMDQKLNLITDLLHHLVSSQGGNQSSHKSSQRNDVNSDLFLSSNTLPTYEQLTVPRSIQEDVS</sequence>
<proteinExistence type="predicted"/>
<comment type="caution">
    <text evidence="1">The sequence shown here is derived from an EMBL/GenBank/DDBJ whole genome shotgun (WGS) entry which is preliminary data.</text>
</comment>
<evidence type="ECO:0000313" key="1">
    <source>
        <dbReference type="EMBL" id="KAH8013899.1"/>
    </source>
</evidence>
<protein>
    <submittedName>
        <fullName evidence="1">Uncharacterized protein</fullName>
    </submittedName>
</protein>
<evidence type="ECO:0000313" key="2">
    <source>
        <dbReference type="Proteomes" id="UP000827872"/>
    </source>
</evidence>
<gene>
    <name evidence="1" type="ORF">K3G42_023290</name>
</gene>
<name>A0ACB8G306_9SAUR</name>
<dbReference type="Proteomes" id="UP000827872">
    <property type="component" value="Linkage Group LG02"/>
</dbReference>
<keyword evidence="2" id="KW-1185">Reference proteome</keyword>
<reference evidence="1" key="1">
    <citation type="submission" date="2021-08" db="EMBL/GenBank/DDBJ databases">
        <title>The first chromosome-level gecko genome reveals the dynamic sex chromosomes of Neotropical dwarf geckos (Sphaerodactylidae: Sphaerodactylus).</title>
        <authorList>
            <person name="Pinto B.J."/>
            <person name="Keating S.E."/>
            <person name="Gamble T."/>
        </authorList>
    </citation>
    <scope>NUCLEOTIDE SEQUENCE</scope>
    <source>
        <strain evidence="1">TG3544</strain>
    </source>
</reference>
<accession>A0ACB8G306</accession>
<organism evidence="1 2">
    <name type="scientific">Sphaerodactylus townsendi</name>
    <dbReference type="NCBI Taxonomy" id="933632"/>
    <lineage>
        <taxon>Eukaryota</taxon>
        <taxon>Metazoa</taxon>
        <taxon>Chordata</taxon>
        <taxon>Craniata</taxon>
        <taxon>Vertebrata</taxon>
        <taxon>Euteleostomi</taxon>
        <taxon>Lepidosauria</taxon>
        <taxon>Squamata</taxon>
        <taxon>Bifurcata</taxon>
        <taxon>Gekkota</taxon>
        <taxon>Sphaerodactylidae</taxon>
        <taxon>Sphaerodactylus</taxon>
    </lineage>
</organism>